<dbReference type="RefSeq" id="WP_166194173.1">
    <property type="nucleotide sequence ID" value="NZ_JAAOIV010000003.1"/>
</dbReference>
<gene>
    <name evidence="2" type="ORF">G9U51_04960</name>
</gene>
<dbReference type="InterPro" id="IPR005302">
    <property type="entry name" value="MoCF_Sase_C"/>
</dbReference>
<evidence type="ECO:0000259" key="1">
    <source>
        <dbReference type="PROSITE" id="PS51340"/>
    </source>
</evidence>
<dbReference type="InterPro" id="IPR011037">
    <property type="entry name" value="Pyrv_Knase-like_insert_dom_sf"/>
</dbReference>
<dbReference type="Proteomes" id="UP000744769">
    <property type="component" value="Unassembled WGS sequence"/>
</dbReference>
<organism evidence="2 3">
    <name type="scientific">Metallococcus carri</name>
    <dbReference type="NCBI Taxonomy" id="1656884"/>
    <lineage>
        <taxon>Bacteria</taxon>
        <taxon>Bacillati</taxon>
        <taxon>Actinomycetota</taxon>
        <taxon>Actinomycetes</taxon>
        <taxon>Micrococcales</taxon>
        <taxon>Dermacoccaceae</taxon>
        <taxon>Metallococcus</taxon>
    </lineage>
</organism>
<dbReference type="SUPFAM" id="SSF141673">
    <property type="entry name" value="MOSC N-terminal domain-like"/>
    <property type="match status" value="1"/>
</dbReference>
<proteinExistence type="predicted"/>
<protein>
    <submittedName>
        <fullName evidence="2">MOSC domain-containing protein</fullName>
    </submittedName>
</protein>
<dbReference type="GO" id="GO:0003824">
    <property type="term" value="F:catalytic activity"/>
    <property type="evidence" value="ECO:0007669"/>
    <property type="project" value="InterPro"/>
</dbReference>
<name>A0A967B0G2_9MICO</name>
<feature type="domain" description="MOSC" evidence="1">
    <location>
        <begin position="124"/>
        <end position="264"/>
    </location>
</feature>
<dbReference type="EMBL" id="JAAOIV010000003">
    <property type="protein sequence ID" value="NHN55138.1"/>
    <property type="molecule type" value="Genomic_DNA"/>
</dbReference>
<dbReference type="SUPFAM" id="SSF50800">
    <property type="entry name" value="PK beta-barrel domain-like"/>
    <property type="match status" value="1"/>
</dbReference>
<comment type="caution">
    <text evidence="2">The sequence shown here is derived from an EMBL/GenBank/DDBJ whole genome shotgun (WGS) entry which is preliminary data.</text>
</comment>
<dbReference type="PROSITE" id="PS51340">
    <property type="entry name" value="MOSC"/>
    <property type="match status" value="1"/>
</dbReference>
<evidence type="ECO:0000313" key="2">
    <source>
        <dbReference type="EMBL" id="NHN55138.1"/>
    </source>
</evidence>
<evidence type="ECO:0000313" key="3">
    <source>
        <dbReference type="Proteomes" id="UP000744769"/>
    </source>
</evidence>
<dbReference type="Pfam" id="PF03476">
    <property type="entry name" value="MOSC_N"/>
    <property type="match status" value="1"/>
</dbReference>
<keyword evidence="3" id="KW-1185">Reference proteome</keyword>
<dbReference type="GO" id="GO:0030151">
    <property type="term" value="F:molybdenum ion binding"/>
    <property type="evidence" value="ECO:0007669"/>
    <property type="project" value="InterPro"/>
</dbReference>
<accession>A0A967B0G2</accession>
<dbReference type="Pfam" id="PF03473">
    <property type="entry name" value="MOSC"/>
    <property type="match status" value="1"/>
</dbReference>
<dbReference type="GO" id="GO:0030170">
    <property type="term" value="F:pyridoxal phosphate binding"/>
    <property type="evidence" value="ECO:0007669"/>
    <property type="project" value="InterPro"/>
</dbReference>
<dbReference type="AlphaFoldDB" id="A0A967B0G2"/>
<dbReference type="InterPro" id="IPR005303">
    <property type="entry name" value="MOCOS_middle"/>
</dbReference>
<dbReference type="PANTHER" id="PTHR14237">
    <property type="entry name" value="MOLYBDOPTERIN COFACTOR SULFURASE MOSC"/>
    <property type="match status" value="1"/>
</dbReference>
<dbReference type="PANTHER" id="PTHR14237:SF19">
    <property type="entry name" value="MITOCHONDRIAL AMIDOXIME REDUCING COMPONENT 1"/>
    <property type="match status" value="1"/>
</dbReference>
<reference evidence="2" key="1">
    <citation type="submission" date="2020-03" db="EMBL/GenBank/DDBJ databases">
        <title>Draft sequencing of Calidifontibacter sp. DB0510.</title>
        <authorList>
            <person name="Kim D.-U."/>
        </authorList>
    </citation>
    <scope>NUCLEOTIDE SEQUENCE</scope>
    <source>
        <strain evidence="2">DB0510</strain>
    </source>
</reference>
<sequence length="265" mass="29272">MQVTGLFVHPVKSTAIRPVPEAYAGRAGLRGDREWMVVDAEGQLVTARELPALFRITADSDDRGDLWLRADGLPELQVPRPAAGAVPVRMFTRPPMTARPADPRATAWLEAATGRAGLRLVWCDDPTRRTLNPAFTREGDHAAYQDNSPVTLLGEESVRQLNEWIGSDPLSHNRFRPNVVISGAAAFAEDGWRRIRIGAVPFRVGRRVDRCVMTTIDPVSAVKGKEPIRTLARHRREDGKTWMAVHLLPDGEGTIRVGDPVIVDD</sequence>